<protein>
    <submittedName>
        <fullName evidence="3">Trypsin-like peptidase domain-containing protein</fullName>
    </submittedName>
</protein>
<evidence type="ECO:0000259" key="2">
    <source>
        <dbReference type="Pfam" id="PF20703"/>
    </source>
</evidence>
<keyword evidence="1" id="KW-0472">Membrane</keyword>
<gene>
    <name evidence="3" type="ORF">FF041_09725</name>
</gene>
<keyword evidence="4" id="KW-1185">Reference proteome</keyword>
<reference evidence="3 4" key="1">
    <citation type="submission" date="2019-05" db="EMBL/GenBank/DDBJ databases">
        <title>Comparative genomics and metabolomics analyses of clavulanic acid producing Streptomyces species provides insight into specialized metabolism and evolution of beta-lactam biosynthetic gene clusters.</title>
        <authorList>
            <person name="Moore M.A."/>
            <person name="Cruz-Morales P."/>
            <person name="Barona Gomez F."/>
            <person name="Kapil T."/>
        </authorList>
    </citation>
    <scope>NUCLEOTIDE SEQUENCE [LARGE SCALE GENOMIC DNA]</scope>
    <source>
        <strain evidence="3 4">NRRL 5741</strain>
    </source>
</reference>
<feature type="domain" description="Novel STAND NTPase 1" evidence="2">
    <location>
        <begin position="217"/>
        <end position="616"/>
    </location>
</feature>
<dbReference type="Gene3D" id="2.40.10.120">
    <property type="match status" value="1"/>
</dbReference>
<dbReference type="SUPFAM" id="SSF50494">
    <property type="entry name" value="Trypsin-like serine proteases"/>
    <property type="match status" value="1"/>
</dbReference>
<dbReference type="InterPro" id="IPR049052">
    <property type="entry name" value="nSTAND1"/>
</dbReference>
<name>A0A646KE63_STRJU</name>
<evidence type="ECO:0000313" key="3">
    <source>
        <dbReference type="EMBL" id="MQT00494.1"/>
    </source>
</evidence>
<keyword evidence="1" id="KW-0812">Transmembrane</keyword>
<sequence>MELDSAAPSDAAVARVMDAAGQPAGAGFLTRRNEVITCAHVVTMALGLRHDATDRPTGRLWVDFPLAEPGLKVAARIESWTPVGADGTGDIAVLRLLTDAPPKARVARLVENVAGPDRRVRTFGFPNRHDDGTWSVGWLRGRQGTGWFQYDTDPASQHRVERGFSGAPVWDVDEGGVVGMVVAADSRSSVRTAYVIPTEKLRDSWPSLSEASLTACPFRSLEPFQERDARLFHGRDEPARRIVDLLGHAPVTSLVGPSGSGKSSLLYAGVLPRLRERAPDLGIVAFRPGQLGGTPLTALALALIPLLEADLTETARLAELPRLTELLRQGQMPAIVDRVLARQGKQRLLVIADQFEEALLDLGQADLDPLAGALAHAVQADSRLRVVISLRTDFLTAALNHPALVPLLGGDRLFTVGAMSDSELRAAVVRPLENSGVIYEPGLADRILSDLGTDPGRLPLLEFTLTKLWERQQHGVIGHAAYEALGRVHDALVNHAEQVWTSGLTEEEHSGARALLVQLVHPADERAPTRRTVARSELPPDQWRIAQRLMSTRLVVPGEEFRPGGGPPEETVELAHETLLTQWRRLREFVEADHEFRSWQESLRRKIVRWEARGRRGRGLLSGAELTGAELREARTWRSSREHELSPAEKTFIDTAVRRVRRRLLALTAMVTSVALVTGLFFWADRNNARADAAGQASRVLAQQSRDAQESFTDEGPYTALLLALRAYRTRDTAETRALVDEMYARYGFADLVVPRYTPMALLMDDAAGSLPAPSVADAAGRVIAS</sequence>
<evidence type="ECO:0000313" key="4">
    <source>
        <dbReference type="Proteomes" id="UP000419138"/>
    </source>
</evidence>
<dbReference type="SUPFAM" id="SSF52540">
    <property type="entry name" value="P-loop containing nucleoside triphosphate hydrolases"/>
    <property type="match status" value="1"/>
</dbReference>
<dbReference type="InterPro" id="IPR027417">
    <property type="entry name" value="P-loop_NTPase"/>
</dbReference>
<dbReference type="EMBL" id="VCLA01000078">
    <property type="protein sequence ID" value="MQT00494.1"/>
    <property type="molecule type" value="Genomic_DNA"/>
</dbReference>
<dbReference type="Proteomes" id="UP000419138">
    <property type="component" value="Unassembled WGS sequence"/>
</dbReference>
<dbReference type="Pfam" id="PF13365">
    <property type="entry name" value="Trypsin_2"/>
    <property type="match status" value="1"/>
</dbReference>
<accession>A0A646KE63</accession>
<proteinExistence type="predicted"/>
<comment type="caution">
    <text evidence="3">The sequence shown here is derived from an EMBL/GenBank/DDBJ whole genome shotgun (WGS) entry which is preliminary data.</text>
</comment>
<dbReference type="AlphaFoldDB" id="A0A646KE63"/>
<feature type="non-terminal residue" evidence="3">
    <location>
        <position position="786"/>
    </location>
</feature>
<organism evidence="3 4">
    <name type="scientific">Streptomyces jumonjinensis</name>
    <dbReference type="NCBI Taxonomy" id="1945"/>
    <lineage>
        <taxon>Bacteria</taxon>
        <taxon>Bacillati</taxon>
        <taxon>Actinomycetota</taxon>
        <taxon>Actinomycetes</taxon>
        <taxon>Kitasatosporales</taxon>
        <taxon>Streptomycetaceae</taxon>
        <taxon>Streptomyces</taxon>
    </lineage>
</organism>
<feature type="transmembrane region" description="Helical" evidence="1">
    <location>
        <begin position="664"/>
        <end position="684"/>
    </location>
</feature>
<evidence type="ECO:0000256" key="1">
    <source>
        <dbReference type="SAM" id="Phobius"/>
    </source>
</evidence>
<dbReference type="Pfam" id="PF20703">
    <property type="entry name" value="nSTAND1"/>
    <property type="match status" value="1"/>
</dbReference>
<keyword evidence="1" id="KW-1133">Transmembrane helix</keyword>
<dbReference type="InterPro" id="IPR009003">
    <property type="entry name" value="Peptidase_S1_PA"/>
</dbReference>
<dbReference type="RefSeq" id="WP_194291980.1">
    <property type="nucleotide sequence ID" value="NZ_VCLA01000078.1"/>
</dbReference>